<name>A0ABM1EZT8_PRICU</name>
<evidence type="ECO:0000256" key="1">
    <source>
        <dbReference type="ARBA" id="ARBA00004141"/>
    </source>
</evidence>
<dbReference type="PANTHER" id="PTHR11266:SF85">
    <property type="entry name" value="MPV17-LIKE PROTEIN"/>
    <property type="match status" value="1"/>
</dbReference>
<dbReference type="PANTHER" id="PTHR11266">
    <property type="entry name" value="PEROXISOMAL MEMBRANE PROTEIN 2, PXMP2 MPV17"/>
    <property type="match status" value="1"/>
</dbReference>
<dbReference type="RefSeq" id="XP_014677709.1">
    <property type="nucleotide sequence ID" value="XM_014822223.1"/>
</dbReference>
<feature type="transmembrane region" description="Helical" evidence="6">
    <location>
        <begin position="138"/>
        <end position="156"/>
    </location>
</feature>
<keyword evidence="5 6" id="KW-0472">Membrane</keyword>
<keyword evidence="3 6" id="KW-0812">Transmembrane</keyword>
<evidence type="ECO:0000256" key="3">
    <source>
        <dbReference type="ARBA" id="ARBA00022692"/>
    </source>
</evidence>
<keyword evidence="7" id="KW-1185">Reference proteome</keyword>
<dbReference type="Pfam" id="PF04117">
    <property type="entry name" value="Mpv17_PMP22"/>
    <property type="match status" value="1"/>
</dbReference>
<comment type="subcellular location">
    <subcellularLocation>
        <location evidence="1">Membrane</location>
        <topology evidence="1">Multi-pass membrane protein</topology>
    </subcellularLocation>
</comment>
<sequence length="195" mass="22014">MNALRHVTRNLRKYPIVANSVTYGGLYMASDLTQQTLRHYYVTGRGDEHRLQVDWRSVGNFGATGTFLLGPIVFLWYRMLDHWMPGKALRILIPKVVVDQGVLAPCTLALFFAALGTLEGKSVADVKKEIKQKYLTTYLVSWLFWAPAQLLNFYLLPPHFRTVYVGSVALIWTTFLSFVKHADGTKLSDAEGESG</sequence>
<feature type="transmembrane region" description="Helical" evidence="6">
    <location>
        <begin position="97"/>
        <end position="118"/>
    </location>
</feature>
<comment type="similarity">
    <text evidence="2 6">Belongs to the peroxisomal membrane protein PXMP2/4 family.</text>
</comment>
<proteinExistence type="inferred from homology"/>
<evidence type="ECO:0000256" key="6">
    <source>
        <dbReference type="RuleBase" id="RU363053"/>
    </source>
</evidence>
<evidence type="ECO:0000256" key="2">
    <source>
        <dbReference type="ARBA" id="ARBA00006824"/>
    </source>
</evidence>
<evidence type="ECO:0000313" key="7">
    <source>
        <dbReference type="Proteomes" id="UP000695022"/>
    </source>
</evidence>
<dbReference type="Proteomes" id="UP000695022">
    <property type="component" value="Unplaced"/>
</dbReference>
<dbReference type="GeneID" id="106817550"/>
<keyword evidence="4 6" id="KW-1133">Transmembrane helix</keyword>
<reference evidence="8" key="1">
    <citation type="submission" date="2025-08" db="UniProtKB">
        <authorList>
            <consortium name="RefSeq"/>
        </authorList>
    </citation>
    <scope>IDENTIFICATION</scope>
</reference>
<gene>
    <name evidence="8" type="primary">LOC106817550</name>
</gene>
<dbReference type="InterPro" id="IPR007248">
    <property type="entry name" value="Mpv17_PMP22"/>
</dbReference>
<evidence type="ECO:0000313" key="8">
    <source>
        <dbReference type="RefSeq" id="XP_014677709.1"/>
    </source>
</evidence>
<feature type="transmembrane region" description="Helical" evidence="6">
    <location>
        <begin position="162"/>
        <end position="179"/>
    </location>
</feature>
<accession>A0ABM1EZT8</accession>
<evidence type="ECO:0000256" key="5">
    <source>
        <dbReference type="ARBA" id="ARBA00023136"/>
    </source>
</evidence>
<organism evidence="7 8">
    <name type="scientific">Priapulus caudatus</name>
    <name type="common">Priapulid worm</name>
    <dbReference type="NCBI Taxonomy" id="37621"/>
    <lineage>
        <taxon>Eukaryota</taxon>
        <taxon>Metazoa</taxon>
        <taxon>Ecdysozoa</taxon>
        <taxon>Scalidophora</taxon>
        <taxon>Priapulida</taxon>
        <taxon>Priapulimorpha</taxon>
        <taxon>Priapulimorphida</taxon>
        <taxon>Priapulidae</taxon>
        <taxon>Priapulus</taxon>
    </lineage>
</organism>
<feature type="transmembrane region" description="Helical" evidence="6">
    <location>
        <begin position="58"/>
        <end position="77"/>
    </location>
</feature>
<protein>
    <submittedName>
        <fullName evidence="8">Mpv17-like protein 2</fullName>
    </submittedName>
</protein>
<evidence type="ECO:0000256" key="4">
    <source>
        <dbReference type="ARBA" id="ARBA00022989"/>
    </source>
</evidence>